<dbReference type="eggNOG" id="ENOG502RNY6">
    <property type="taxonomic scope" value="Eukaryota"/>
</dbReference>
<feature type="compositionally biased region" description="Polar residues" evidence="2">
    <location>
        <begin position="1258"/>
        <end position="1270"/>
    </location>
</feature>
<evidence type="ECO:0000256" key="2">
    <source>
        <dbReference type="SAM" id="MobiDB-lite"/>
    </source>
</evidence>
<feature type="compositionally biased region" description="Polar residues" evidence="2">
    <location>
        <begin position="130"/>
        <end position="144"/>
    </location>
</feature>
<dbReference type="KEGG" id="bcom:BAUCODRAFT_344567"/>
<feature type="coiled-coil region" evidence="1">
    <location>
        <begin position="1007"/>
        <end position="1048"/>
    </location>
</feature>
<feature type="compositionally biased region" description="Basic and acidic residues" evidence="2">
    <location>
        <begin position="1304"/>
        <end position="1325"/>
    </location>
</feature>
<proteinExistence type="predicted"/>
<feature type="coiled-coil region" evidence="1">
    <location>
        <begin position="738"/>
        <end position="883"/>
    </location>
</feature>
<feature type="compositionally biased region" description="Low complexity" evidence="2">
    <location>
        <begin position="113"/>
        <end position="125"/>
    </location>
</feature>
<feature type="compositionally biased region" description="Basic and acidic residues" evidence="2">
    <location>
        <begin position="302"/>
        <end position="312"/>
    </location>
</feature>
<dbReference type="OMA" id="EHELEIC"/>
<dbReference type="Proteomes" id="UP000011761">
    <property type="component" value="Unassembled WGS sequence"/>
</dbReference>
<keyword evidence="1" id="KW-0175">Coiled coil</keyword>
<accession>M2MS25</accession>
<dbReference type="GeneID" id="19112423"/>
<organism evidence="3 4">
    <name type="scientific">Baudoinia panamericana (strain UAMH 10762)</name>
    <name type="common">Angels' share fungus</name>
    <name type="synonym">Baudoinia compniacensis (strain UAMH 10762)</name>
    <dbReference type="NCBI Taxonomy" id="717646"/>
    <lineage>
        <taxon>Eukaryota</taxon>
        <taxon>Fungi</taxon>
        <taxon>Dikarya</taxon>
        <taxon>Ascomycota</taxon>
        <taxon>Pezizomycotina</taxon>
        <taxon>Dothideomycetes</taxon>
        <taxon>Dothideomycetidae</taxon>
        <taxon>Mycosphaerellales</taxon>
        <taxon>Teratosphaeriaceae</taxon>
        <taxon>Baudoinia</taxon>
    </lineage>
</organism>
<feature type="coiled-coil region" evidence="1">
    <location>
        <begin position="910"/>
        <end position="941"/>
    </location>
</feature>
<protein>
    <submittedName>
        <fullName evidence="3">Uncharacterized protein</fullName>
    </submittedName>
</protein>
<feature type="region of interest" description="Disordered" evidence="2">
    <location>
        <begin position="113"/>
        <end position="154"/>
    </location>
</feature>
<dbReference type="HOGENOM" id="CLU_249139_0_0_1"/>
<evidence type="ECO:0000313" key="3">
    <source>
        <dbReference type="EMBL" id="EMC99646.1"/>
    </source>
</evidence>
<sequence length="1491" mass="163007">MEDSPKHGGRPEGASGIDASMADLHNIDESGIHVPLRQPAQNTVEIADGQDGGLVVDSRQWAGIIPAFTDEPPATPNVLTSPFVRPVEEHAPHMQAFAFFRPSKVQLDMQGTRRGPAVATGTATARTRRNSVSQNRFTTPSADHSVTDDTDQSQPLGVRKETELLSSQAVQSATAQHLGSLLVTGRYPEQRPPHWSTRTASDQPSDPAEITKVCRVDDVETSHPQADINGLDPDISAAPCTANLEDDAALSSRHSQLRRETAAAAMQRQIVHTPAPRSSPPPQAYASRMTQRSKEGASQANEDCREKAEPLPRRSMAVSQPSKGIVEPEDIATAPAHDDELHSDESSSEINDFLNIVSYQVHKKQRTERSRFAVERQGLQDQLRQVVQTKQLLLEQRNSLLQERNGLTAAVSQQRSKLATYEAKMQRLKVFVDGLGHDIDALRREAGINKEKSQQLALEGAECKAEQVALAEHMFACAEKSTQLKDVALKACHAAESELQGARLRTDYLEKQLDEKSGMLVEERDRRAQLERQIIATARSDERILQDTKGSNDQVLDQLYIIHAALEHDTGLNDISVMVEKTFAAIQALTTQHSANADDIESVKALVTSLSESVTKMSDASSVLVASEKSATHAARDSLVSSCKSLQAGLDRLEQLMQQHATEQGQLSQLREQLADSSARCGTLQTQLEKAQSSSRATVAVESGSPPKQGDDARELVGKLRAGLQGAQAQLCDQTKDIGQINAVNADLRAEVERLQQRLNQAQKEITDLDAQRKDSENKRRKEFQRYAEDRITQTKATLENDLKRLTATASEVPPLQKQVENLSQKASELAMSEKLLTDQKRECQRLQNELTALSAARKMQSATQAQSEKVAAQLAAAQAKQRETDTEKNALIKQVADLDQAVAVARSSEQALKAQLDEHQRSTREALAELRAKLHDAEAAHSRSETGVAQLKDQCKQEVEAAATKAEKQTLALQQSLDDARLVLKNKDADHQRFEADVEQTWRVERDEHQKALSVAGNELAQVETEKNKALAEVKFLRQQIEQATRTTGVRDVRLSLQQLPTDKVVTAGARNHVLSIAEGITPKASQQEQEPPKPRKKADRTADMIVDSAPVPAAEILRHVSHTAPRGAVEIRGPVVEESQEPEQSKLGHDTAVHSFSSRTSLLAGKSSDNDEMLDSASFVRSQSLSQTTKNDKVQLPSFVAFNNSMDSSQRPEFRGTSPTDSVPPAHQTGAIPVTLQRSSQKDRWQSQDFTVFEEPQSSQKVVGTQQARQLLRGDVDWTQEETERYTYRKSFPQPNSASKVVHRERSGTHDSAQETSKVRGEGRGSAGSLTSERGSSSSSDFMATVSGARKMTTYDTTSASAKRRSSRPLAMPTADPRLTKRTDSGSLKRGFEIGIQQGHGQERKKRKAIEAGSVSGDASRNILRPDVRPSMADLMPASTARSGPAAAASSGSSSRMRTLAGASSRGGRGAKKMSKSRPPSLVRLALGS</sequence>
<evidence type="ECO:0000313" key="4">
    <source>
        <dbReference type="Proteomes" id="UP000011761"/>
    </source>
</evidence>
<gene>
    <name evidence="3" type="ORF">BAUCODRAFT_344567</name>
</gene>
<feature type="compositionally biased region" description="Low complexity" evidence="2">
    <location>
        <begin position="1439"/>
        <end position="1468"/>
    </location>
</feature>
<feature type="region of interest" description="Disordered" evidence="2">
    <location>
        <begin position="1204"/>
        <end position="1270"/>
    </location>
</feature>
<reference evidence="3 4" key="1">
    <citation type="journal article" date="2012" name="PLoS Pathog.">
        <title>Diverse lifestyles and strategies of plant pathogenesis encoded in the genomes of eighteen Dothideomycetes fungi.</title>
        <authorList>
            <person name="Ohm R.A."/>
            <person name="Feau N."/>
            <person name="Henrissat B."/>
            <person name="Schoch C.L."/>
            <person name="Horwitz B.A."/>
            <person name="Barry K.W."/>
            <person name="Condon B.J."/>
            <person name="Copeland A.C."/>
            <person name="Dhillon B."/>
            <person name="Glaser F."/>
            <person name="Hesse C.N."/>
            <person name="Kosti I."/>
            <person name="LaButti K."/>
            <person name="Lindquist E.A."/>
            <person name="Lucas S."/>
            <person name="Salamov A.A."/>
            <person name="Bradshaw R.E."/>
            <person name="Ciuffetti L."/>
            <person name="Hamelin R.C."/>
            <person name="Kema G.H.J."/>
            <person name="Lawrence C."/>
            <person name="Scott J.A."/>
            <person name="Spatafora J.W."/>
            <person name="Turgeon B.G."/>
            <person name="de Wit P.J.G.M."/>
            <person name="Zhong S."/>
            <person name="Goodwin S.B."/>
            <person name="Grigoriev I.V."/>
        </authorList>
    </citation>
    <scope>NUCLEOTIDE SEQUENCE [LARGE SCALE GENOMIC DNA]</scope>
    <source>
        <strain evidence="3 4">UAMH 10762</strain>
    </source>
</reference>
<feature type="coiled-coil region" evidence="1">
    <location>
        <begin position="643"/>
        <end position="673"/>
    </location>
</feature>
<feature type="compositionally biased region" description="Low complexity" evidence="2">
    <location>
        <begin position="1329"/>
        <end position="1342"/>
    </location>
</feature>
<name>M2MS25_BAUPA</name>
<keyword evidence="4" id="KW-1185">Reference proteome</keyword>
<feature type="region of interest" description="Disordered" evidence="2">
    <location>
        <begin position="271"/>
        <end position="328"/>
    </location>
</feature>
<dbReference type="EMBL" id="KB445551">
    <property type="protein sequence ID" value="EMC99646.1"/>
    <property type="molecule type" value="Genomic_DNA"/>
</dbReference>
<feature type="region of interest" description="Disordered" evidence="2">
    <location>
        <begin position="188"/>
        <end position="207"/>
    </location>
</feature>
<feature type="region of interest" description="Disordered" evidence="2">
    <location>
        <begin position="692"/>
        <end position="711"/>
    </location>
</feature>
<dbReference type="RefSeq" id="XP_007673262.1">
    <property type="nucleotide sequence ID" value="XM_007675072.1"/>
</dbReference>
<feature type="compositionally biased region" description="Polar residues" evidence="2">
    <location>
        <begin position="1204"/>
        <end position="1223"/>
    </location>
</feature>
<feature type="region of interest" description="Disordered" evidence="2">
    <location>
        <begin position="1080"/>
        <end position="1103"/>
    </location>
</feature>
<dbReference type="OrthoDB" id="5421656at2759"/>
<feature type="region of interest" description="Disordered" evidence="2">
    <location>
        <begin position="1287"/>
        <end position="1491"/>
    </location>
</feature>
<evidence type="ECO:0000256" key="1">
    <source>
        <dbReference type="SAM" id="Coils"/>
    </source>
</evidence>